<feature type="binding site" evidence="2">
    <location>
        <position position="352"/>
    </location>
    <ligand>
        <name>Ni(2+)</name>
        <dbReference type="ChEBI" id="CHEBI:49786"/>
    </ligand>
</feature>
<name>A0A0H3ACK2_NITV4</name>
<organism evidence="4 5">
    <name type="scientific">Nitratidesulfovibrio vulgaris (strain DP4)</name>
    <name type="common">Desulfovibrio vulgaris</name>
    <dbReference type="NCBI Taxonomy" id="391774"/>
    <lineage>
        <taxon>Bacteria</taxon>
        <taxon>Pseudomonadati</taxon>
        <taxon>Thermodesulfobacteriota</taxon>
        <taxon>Desulfovibrionia</taxon>
        <taxon>Desulfovibrionales</taxon>
        <taxon>Desulfovibrionaceae</taxon>
        <taxon>Nitratidesulfovibrio</taxon>
    </lineage>
</organism>
<dbReference type="PANTHER" id="PTHR43485:SF1">
    <property type="entry name" value="FORMATE HYDROGENLYASE SUBUNIT 5-RELATED"/>
    <property type="match status" value="1"/>
</dbReference>
<dbReference type="PROSITE" id="PS00507">
    <property type="entry name" value="NI_HGENASE_L_1"/>
    <property type="match status" value="1"/>
</dbReference>
<dbReference type="Gene3D" id="1.10.645.10">
    <property type="entry name" value="Cytochrome-c3 Hydrogenase, chain B"/>
    <property type="match status" value="1"/>
</dbReference>
<evidence type="ECO:0000256" key="1">
    <source>
        <dbReference type="ARBA" id="ARBA00023002"/>
    </source>
</evidence>
<evidence type="ECO:0000259" key="3">
    <source>
        <dbReference type="Pfam" id="PF00346"/>
    </source>
</evidence>
<comment type="cofactor">
    <cofactor evidence="2">
        <name>Fe cation</name>
        <dbReference type="ChEBI" id="CHEBI:24875"/>
    </cofactor>
</comment>
<proteinExistence type="predicted"/>
<dbReference type="InterPro" id="IPR001135">
    <property type="entry name" value="NADH_Q_OxRdtase_suD"/>
</dbReference>
<feature type="binding site" evidence="2">
    <location>
        <position position="64"/>
    </location>
    <ligand>
        <name>Ni(2+)</name>
        <dbReference type="ChEBI" id="CHEBI:49786"/>
    </ligand>
</feature>
<dbReference type="InterPro" id="IPR029014">
    <property type="entry name" value="NiFe-Hase_large"/>
</dbReference>
<feature type="domain" description="NADH-quinone oxidoreductase subunit D" evidence="3">
    <location>
        <begin position="285"/>
        <end position="358"/>
    </location>
</feature>
<feature type="binding site" evidence="2">
    <location>
        <position position="319"/>
    </location>
    <ligand>
        <name>Mg(2+)</name>
        <dbReference type="ChEBI" id="CHEBI:18420"/>
    </ligand>
</feature>
<dbReference type="InterPro" id="IPR018194">
    <property type="entry name" value="Ni-dep_hyd_lsu_Ni_BS"/>
</dbReference>
<dbReference type="AlphaFoldDB" id="A0A0H3ACK2"/>
<dbReference type="Pfam" id="PF00346">
    <property type="entry name" value="Complex1_49kDa"/>
    <property type="match status" value="2"/>
</dbReference>
<feature type="binding site" evidence="2">
    <location>
        <position position="67"/>
    </location>
    <ligand>
        <name>Ni(2+)</name>
        <dbReference type="ChEBI" id="CHEBI:49786"/>
    </ligand>
</feature>
<evidence type="ECO:0000256" key="2">
    <source>
        <dbReference type="PIRSR" id="PIRSR601501-1"/>
    </source>
</evidence>
<keyword evidence="2" id="KW-0460">Magnesium</keyword>
<comment type="cofactor">
    <cofactor evidence="2">
        <name>Ni(2+)</name>
        <dbReference type="ChEBI" id="CHEBI:49786"/>
    </cofactor>
</comment>
<gene>
    <name evidence="4" type="ordered locus">Dvul_2505</name>
</gene>
<evidence type="ECO:0000313" key="5">
    <source>
        <dbReference type="Proteomes" id="UP000009173"/>
    </source>
</evidence>
<keyword evidence="2" id="KW-0408">Iron</keyword>
<evidence type="ECO:0000313" key="4">
    <source>
        <dbReference type="EMBL" id="ABM29521.1"/>
    </source>
</evidence>
<dbReference type="InterPro" id="IPR001501">
    <property type="entry name" value="Ni-dep_hyd_lsu"/>
</dbReference>
<dbReference type="EMBL" id="CP000527">
    <property type="protein sequence ID" value="ABM29521.1"/>
    <property type="molecule type" value="Genomic_DNA"/>
</dbReference>
<feature type="domain" description="NADH-quinone oxidoreductase subunit D" evidence="3">
    <location>
        <begin position="119"/>
        <end position="281"/>
    </location>
</feature>
<protein>
    <submittedName>
        <fullName evidence="4">Ech hydrogenase subunit E</fullName>
    </submittedName>
</protein>
<keyword evidence="2" id="KW-0479">Metal-binding</keyword>
<sequence length="358" mass="40164">MSRTIIPFGPQHPVLPEPLHLKLVVEDETVVEAIPALGYVHRGLETLASIRDYNQMVYVVERVCGICSCIHAMCYCQSLECMMNVEVPRRAKVLRTIWSELHRIHSHLLWLGLFADGFGFESLFMQFWKVRERVMDINEATAGNRVVISTNIVGGVRRDLSPEHQKWILDEMNHLEREIRALMTTILDDYTVCKRTKGVGVLTAQQAIQLGAVGPMLRGSGVAQDARQLQYAAFDELDFEPIAVPDGDSWARCKVRFLEVLQSVDLVRQAISKLPDTELSVKVPGKPEGEVVARVEQPRGELMYYVKGNGSKHLERVRIRTPTFANIPPLLAIMGGLQLADVPVAVLSIDPCISCTER</sequence>
<dbReference type="KEGG" id="dvl:Dvul_2505"/>
<dbReference type="HOGENOM" id="CLU_015134_1_2_7"/>
<keyword evidence="1" id="KW-0560">Oxidoreductase</keyword>
<feature type="binding site" evidence="2">
    <location>
        <position position="45"/>
    </location>
    <ligand>
        <name>Mg(2+)</name>
        <dbReference type="ChEBI" id="CHEBI:18420"/>
    </ligand>
</feature>
<dbReference type="Pfam" id="PF00374">
    <property type="entry name" value="NiFeSe_Hases"/>
    <property type="match status" value="1"/>
</dbReference>
<dbReference type="InterPro" id="IPR052197">
    <property type="entry name" value="ComplexI_49kDa-like"/>
</dbReference>
<reference evidence="5" key="1">
    <citation type="journal article" date="2009" name="Environ. Microbiol.">
        <title>Contribution of mobile genetic elements to Desulfovibrio vulgaris genome plasticity.</title>
        <authorList>
            <person name="Walker C.B."/>
            <person name="Stolyar S."/>
            <person name="Chivian D."/>
            <person name="Pinel N."/>
            <person name="Gabster J.A."/>
            <person name="Dehal P.S."/>
            <person name="He Z."/>
            <person name="Yang Z.K."/>
            <person name="Yen H.C."/>
            <person name="Zhou J."/>
            <person name="Wall J.D."/>
            <person name="Hazen T.C."/>
            <person name="Arkin A.P."/>
            <person name="Stahl D.A."/>
        </authorList>
    </citation>
    <scope>NUCLEOTIDE SEQUENCE [LARGE SCALE GENOMIC DNA]</scope>
    <source>
        <strain evidence="5">DP4</strain>
    </source>
</reference>
<feature type="binding site" evidence="2">
    <location>
        <position position="67"/>
    </location>
    <ligand>
        <name>Fe cation</name>
        <dbReference type="ChEBI" id="CHEBI:24875"/>
    </ligand>
</feature>
<dbReference type="SUPFAM" id="SSF56762">
    <property type="entry name" value="HydB/Nqo4-like"/>
    <property type="match status" value="1"/>
</dbReference>
<dbReference type="SMR" id="A0A0H3ACK2"/>
<dbReference type="GO" id="GO:0051287">
    <property type="term" value="F:NAD binding"/>
    <property type="evidence" value="ECO:0007669"/>
    <property type="project" value="InterPro"/>
</dbReference>
<dbReference type="GO" id="GO:0016151">
    <property type="term" value="F:nickel cation binding"/>
    <property type="evidence" value="ECO:0007669"/>
    <property type="project" value="InterPro"/>
</dbReference>
<dbReference type="PANTHER" id="PTHR43485">
    <property type="entry name" value="HYDROGENASE-4 COMPONENT G"/>
    <property type="match status" value="1"/>
</dbReference>
<feature type="binding site" evidence="2">
    <location>
        <position position="355"/>
    </location>
    <ligand>
        <name>Fe cation</name>
        <dbReference type="ChEBI" id="CHEBI:24875"/>
    </ligand>
</feature>
<dbReference type="RefSeq" id="WP_010937737.1">
    <property type="nucleotide sequence ID" value="NC_008751.1"/>
</dbReference>
<dbReference type="Proteomes" id="UP000009173">
    <property type="component" value="Chromosome"/>
</dbReference>
<dbReference type="GO" id="GO:0008901">
    <property type="term" value="F:ferredoxin hydrogenase activity"/>
    <property type="evidence" value="ECO:0007669"/>
    <property type="project" value="InterPro"/>
</dbReference>
<keyword evidence="2" id="KW-0533">Nickel</keyword>
<dbReference type="GO" id="GO:0048038">
    <property type="term" value="F:quinone binding"/>
    <property type="evidence" value="ECO:0007669"/>
    <property type="project" value="InterPro"/>
</dbReference>
<dbReference type="GO" id="GO:0016651">
    <property type="term" value="F:oxidoreductase activity, acting on NAD(P)H"/>
    <property type="evidence" value="ECO:0007669"/>
    <property type="project" value="InterPro"/>
</dbReference>
<accession>A0A0H3ACK2</accession>